<dbReference type="EMBL" id="AP009552">
    <property type="protein sequence ID" value="BAG02868.1"/>
    <property type="molecule type" value="Genomic_DNA"/>
</dbReference>
<dbReference type="STRING" id="449447.MAE_30460"/>
<gene>
    <name evidence="1" type="ordered locus">MAE_30460</name>
</gene>
<sequence length="55" mass="6012">MKNKYWLSFLVFTLPQLMKNLLLPMDGVQTPIIAVVGQLLKAKPGTISLGQGIVS</sequence>
<organism evidence="1 2">
    <name type="scientific">Microcystis aeruginosa (strain NIES-843 / IAM M-2473)</name>
    <dbReference type="NCBI Taxonomy" id="449447"/>
    <lineage>
        <taxon>Bacteria</taxon>
        <taxon>Bacillati</taxon>
        <taxon>Cyanobacteriota</taxon>
        <taxon>Cyanophyceae</taxon>
        <taxon>Oscillatoriophycideae</taxon>
        <taxon>Chroococcales</taxon>
        <taxon>Microcystaceae</taxon>
        <taxon>Microcystis</taxon>
    </lineage>
</organism>
<dbReference type="Proteomes" id="UP000001510">
    <property type="component" value="Chromosome"/>
</dbReference>
<keyword evidence="2" id="KW-1185">Reference proteome</keyword>
<proteinExistence type="predicted"/>
<accession>B0JKS9</accession>
<dbReference type="HOGENOM" id="CLU_3027227_0_0_3"/>
<dbReference type="PaxDb" id="449447-MAE_30460"/>
<dbReference type="AlphaFoldDB" id="B0JKS9"/>
<dbReference type="EnsemblBacteria" id="BAG02868">
    <property type="protein sequence ID" value="BAG02868"/>
    <property type="gene ID" value="MAE_30460"/>
</dbReference>
<evidence type="ECO:0000313" key="2">
    <source>
        <dbReference type="Proteomes" id="UP000001510"/>
    </source>
</evidence>
<name>B0JKS9_MICAN</name>
<protein>
    <submittedName>
        <fullName evidence="1">Uncharacterized protein</fullName>
    </submittedName>
</protein>
<dbReference type="KEGG" id="mar:MAE_30460"/>
<evidence type="ECO:0000313" key="1">
    <source>
        <dbReference type="EMBL" id="BAG02868.1"/>
    </source>
</evidence>
<reference evidence="1 2" key="1">
    <citation type="journal article" date="2007" name="DNA Res.">
        <title>Complete genomic structure of the bloom-forming toxic cyanobacterium Microcystis aeruginosa NIES-843.</title>
        <authorList>
            <person name="Kaneko T."/>
            <person name="Nakajima N."/>
            <person name="Okamoto S."/>
            <person name="Suzuki I."/>
            <person name="Tanabe Y."/>
            <person name="Tamaoki M."/>
            <person name="Nakamura Y."/>
            <person name="Kasai F."/>
            <person name="Watanabe A."/>
            <person name="Kawashima K."/>
            <person name="Kishida Y."/>
            <person name="Ono A."/>
            <person name="Shimizu Y."/>
            <person name="Takahashi C."/>
            <person name="Minami C."/>
            <person name="Fujishiro T."/>
            <person name="Kohara M."/>
            <person name="Katoh M."/>
            <person name="Nakazaki N."/>
            <person name="Nakayama S."/>
            <person name="Yamada M."/>
            <person name="Tabata S."/>
            <person name="Watanabe M.M."/>
        </authorList>
    </citation>
    <scope>NUCLEOTIDE SEQUENCE [LARGE SCALE GENOMIC DNA]</scope>
    <source>
        <strain evidence="2">NIES-843 / IAM M-247</strain>
    </source>
</reference>